<dbReference type="InterPro" id="IPR031248">
    <property type="entry name" value="RNF213"/>
</dbReference>
<organism evidence="2 3">
    <name type="scientific">Oryzias latipes</name>
    <name type="common">Japanese rice fish</name>
    <name type="synonym">Japanese killifish</name>
    <dbReference type="NCBI Taxonomy" id="8090"/>
    <lineage>
        <taxon>Eukaryota</taxon>
        <taxon>Metazoa</taxon>
        <taxon>Chordata</taxon>
        <taxon>Craniata</taxon>
        <taxon>Vertebrata</taxon>
        <taxon>Euteleostomi</taxon>
        <taxon>Actinopterygii</taxon>
        <taxon>Neopterygii</taxon>
        <taxon>Teleostei</taxon>
        <taxon>Neoteleostei</taxon>
        <taxon>Acanthomorphata</taxon>
        <taxon>Ovalentaria</taxon>
        <taxon>Atherinomorphae</taxon>
        <taxon>Beloniformes</taxon>
        <taxon>Adrianichthyidae</taxon>
        <taxon>Oryziinae</taxon>
        <taxon>Oryzias</taxon>
    </lineage>
</organism>
<reference evidence="2" key="3">
    <citation type="submission" date="2025-08" db="UniProtKB">
        <authorList>
            <consortium name="Ensembl"/>
        </authorList>
    </citation>
    <scope>IDENTIFICATION</scope>
    <source>
        <strain evidence="2">HNI</strain>
    </source>
</reference>
<dbReference type="AlphaFoldDB" id="A0A3P9LF72"/>
<reference evidence="2" key="4">
    <citation type="submission" date="2025-09" db="UniProtKB">
        <authorList>
            <consortium name="Ensembl"/>
        </authorList>
    </citation>
    <scope>IDENTIFICATION</scope>
    <source>
        <strain evidence="2">HNI</strain>
    </source>
</reference>
<evidence type="ECO:0000313" key="3">
    <source>
        <dbReference type="Proteomes" id="UP000265180"/>
    </source>
</evidence>
<feature type="compositionally biased region" description="Basic and acidic residues" evidence="1">
    <location>
        <begin position="201"/>
        <end position="247"/>
    </location>
</feature>
<reference evidence="2 3" key="2">
    <citation type="submission" date="2017-04" db="EMBL/GenBank/DDBJ databases">
        <title>CpG methylation of centromeres and impact of large insertions on vertebrate speciation.</title>
        <authorList>
            <person name="Ichikawa K."/>
            <person name="Yoshimura J."/>
            <person name="Morishita S."/>
        </authorList>
    </citation>
    <scope>NUCLEOTIDE SEQUENCE</scope>
    <source>
        <strain evidence="2 3">HNI</strain>
    </source>
</reference>
<evidence type="ECO:0000256" key="1">
    <source>
        <dbReference type="SAM" id="MobiDB-lite"/>
    </source>
</evidence>
<name>A0A3P9LF72_ORYLA</name>
<dbReference type="PANTHER" id="PTHR22605">
    <property type="entry name" value="RZ-TYPE DOMAIN-CONTAINING PROTEIN"/>
    <property type="match status" value="1"/>
</dbReference>
<reference key="1">
    <citation type="journal article" date="2007" name="Nature">
        <title>The medaka draft genome and insights into vertebrate genome evolution.</title>
        <authorList>
            <person name="Kasahara M."/>
            <person name="Naruse K."/>
            <person name="Sasaki S."/>
            <person name="Nakatani Y."/>
            <person name="Qu W."/>
            <person name="Ahsan B."/>
            <person name="Yamada T."/>
            <person name="Nagayasu Y."/>
            <person name="Doi K."/>
            <person name="Kasai Y."/>
            <person name="Jindo T."/>
            <person name="Kobayashi D."/>
            <person name="Shimada A."/>
            <person name="Toyoda A."/>
            <person name="Kuroki Y."/>
            <person name="Fujiyama A."/>
            <person name="Sasaki T."/>
            <person name="Shimizu A."/>
            <person name="Asakawa S."/>
            <person name="Shimizu N."/>
            <person name="Hashimoto S."/>
            <person name="Yang J."/>
            <person name="Lee Y."/>
            <person name="Matsushima K."/>
            <person name="Sugano S."/>
            <person name="Sakaizumi M."/>
            <person name="Narita T."/>
            <person name="Ohishi K."/>
            <person name="Haga S."/>
            <person name="Ohta F."/>
            <person name="Nomoto H."/>
            <person name="Nogata K."/>
            <person name="Morishita T."/>
            <person name="Endo T."/>
            <person name="Shin-I T."/>
            <person name="Takeda H."/>
            <person name="Morishita S."/>
            <person name="Kohara Y."/>
        </authorList>
    </citation>
    <scope>NUCLEOTIDE SEQUENCE [LARGE SCALE GENOMIC DNA]</scope>
    <source>
        <strain>Hd-rR</strain>
    </source>
</reference>
<dbReference type="GO" id="GO:0016887">
    <property type="term" value="F:ATP hydrolysis activity"/>
    <property type="evidence" value="ECO:0007669"/>
    <property type="project" value="InterPro"/>
</dbReference>
<sequence length="778" mass="89111">MYILFPQKKKRKKSKKKKDGSVSSDQDQTQLDSLTSLEDNQEKRTEDGGDSSDSYDDAKEETVDSLQTHSLQEDLPSSLAASNTGSPSEDRKFTQKSPGEAEESAKMKCQEGTDEPKEGEISEGNVDDNQTLKSADTPEQHSILNNRKTPKSDADKAAEAATDKGQQSAGKKSKNKQETITTTQSAGVQSASPKGKQSGNPKEKGKNRNDPQQKGKHLKDEENKEKNQTDQEQKKKHQEDQKQKETNQNDQNKTNKNQNKTNKNQDKQKGKDPLTHDESTSEVTSGINPKQNKNLAVNERVTIYFHAILSKDFKFDPEKDRIFVQAGSVLGSWKDNIAELFVTRDFKEHGFLVTGSVQAKKSDVFKSIPYKYVVYKHKKQEYEYEFIYKLDSSRDHTNRCLFVKPQLLTADGDWHQYDDIICVEPSKGLLQRVKEKLFSEKNKDIIQGRMIAGDIMLETIFDLLSSWSETNLRSFQIQLSQFFQVYGNPFVFEEKGKKWSSLDFGEDDVRRLLKEFMLGKVMPQLRDKPVENCYIRDPLKAAVIVLHVCRQYGIRLNDAERHRLCTALCLPKKEKDAFHEYWTDLSQTIVPVLHRLGQCSAFVIRMMKDHSHLMEVDSLLIRSCLFLMSFDKLMEFMKDLNAELLDVLLVVTQKVPQEITVSSFEVSSAQCCQIVTVFQPVSQLKTSKKQTQSYSVSKLFESLTITWKFWKLISTIIEKSWPRDSQGHYQDDEEVVLRHLLSWTAAKDIFHLHGNIVRLITTSACFLRNSFFLLVLKV</sequence>
<accession>A0A3P9LF72</accession>
<evidence type="ECO:0000313" key="2">
    <source>
        <dbReference type="Ensembl" id="ENSORLP00020019374.1"/>
    </source>
</evidence>
<feature type="compositionally biased region" description="Basic residues" evidence="1">
    <location>
        <begin position="7"/>
        <end position="18"/>
    </location>
</feature>
<dbReference type="GO" id="GO:0004842">
    <property type="term" value="F:ubiquitin-protein transferase activity"/>
    <property type="evidence" value="ECO:0007669"/>
    <property type="project" value="InterPro"/>
</dbReference>
<feature type="compositionally biased region" description="Polar residues" evidence="1">
    <location>
        <begin position="281"/>
        <end position="291"/>
    </location>
</feature>
<dbReference type="PANTHER" id="PTHR22605:SF16">
    <property type="entry name" value="E3 UBIQUITIN-PROTEIN LIGASE RNF213"/>
    <property type="match status" value="1"/>
</dbReference>
<feature type="compositionally biased region" description="Polar residues" evidence="1">
    <location>
        <begin position="21"/>
        <end position="38"/>
    </location>
</feature>
<feature type="compositionally biased region" description="Basic and acidic residues" evidence="1">
    <location>
        <begin position="263"/>
        <end position="279"/>
    </location>
</feature>
<feature type="compositionally biased region" description="Polar residues" evidence="1">
    <location>
        <begin position="178"/>
        <end position="200"/>
    </location>
</feature>
<feature type="compositionally biased region" description="Basic and acidic residues" evidence="1">
    <location>
        <begin position="103"/>
        <end position="120"/>
    </location>
</feature>
<dbReference type="Ensembl" id="ENSORLT00020035138.1">
    <property type="protein sequence ID" value="ENSORLP00020019374.1"/>
    <property type="gene ID" value="ENSORLG00020020372.1"/>
</dbReference>
<dbReference type="Proteomes" id="UP000265180">
    <property type="component" value="Chromosome 8"/>
</dbReference>
<feature type="region of interest" description="Disordered" evidence="1">
    <location>
        <begin position="1"/>
        <end position="291"/>
    </location>
</feature>
<feature type="compositionally biased region" description="Low complexity" evidence="1">
    <location>
        <begin position="248"/>
        <end position="262"/>
    </location>
</feature>
<proteinExistence type="predicted"/>
<feature type="compositionally biased region" description="Basic and acidic residues" evidence="1">
    <location>
        <begin position="150"/>
        <end position="162"/>
    </location>
</feature>
<protein>
    <submittedName>
        <fullName evidence="2">Uncharacterized protein</fullName>
    </submittedName>
</protein>